<keyword evidence="2" id="KW-0805">Transcription regulation</keyword>
<proteinExistence type="predicted"/>
<keyword evidence="7" id="KW-1185">Reference proteome</keyword>
<evidence type="ECO:0000256" key="3">
    <source>
        <dbReference type="ARBA" id="ARBA00023163"/>
    </source>
</evidence>
<dbReference type="GO" id="GO:0000124">
    <property type="term" value="C:SAGA complex"/>
    <property type="evidence" value="ECO:0007669"/>
    <property type="project" value="TreeGrafter"/>
</dbReference>
<evidence type="ECO:0000313" key="6">
    <source>
        <dbReference type="EMBL" id="KAF2652307.1"/>
    </source>
</evidence>
<name>A0A6A6SZ41_9PLEO</name>
<evidence type="ECO:0000256" key="2">
    <source>
        <dbReference type="ARBA" id="ARBA00023015"/>
    </source>
</evidence>
<protein>
    <recommendedName>
        <fullName evidence="8">Transcriptional co-activator</fullName>
    </recommendedName>
</protein>
<accession>A0A6A6SZ41</accession>
<dbReference type="GO" id="GO:0003713">
    <property type="term" value="F:transcription coactivator activity"/>
    <property type="evidence" value="ECO:0007669"/>
    <property type="project" value="TreeGrafter"/>
</dbReference>
<feature type="compositionally biased region" description="Basic and acidic residues" evidence="5">
    <location>
        <begin position="138"/>
        <end position="147"/>
    </location>
</feature>
<reference evidence="6" key="1">
    <citation type="journal article" date="2020" name="Stud. Mycol.">
        <title>101 Dothideomycetes genomes: a test case for predicting lifestyles and emergence of pathogens.</title>
        <authorList>
            <person name="Haridas S."/>
            <person name="Albert R."/>
            <person name="Binder M."/>
            <person name="Bloem J."/>
            <person name="Labutti K."/>
            <person name="Salamov A."/>
            <person name="Andreopoulos B."/>
            <person name="Baker S."/>
            <person name="Barry K."/>
            <person name="Bills G."/>
            <person name="Bluhm B."/>
            <person name="Cannon C."/>
            <person name="Castanera R."/>
            <person name="Culley D."/>
            <person name="Daum C."/>
            <person name="Ezra D."/>
            <person name="Gonzalez J."/>
            <person name="Henrissat B."/>
            <person name="Kuo A."/>
            <person name="Liang C."/>
            <person name="Lipzen A."/>
            <person name="Lutzoni F."/>
            <person name="Magnuson J."/>
            <person name="Mondo S."/>
            <person name="Nolan M."/>
            <person name="Ohm R."/>
            <person name="Pangilinan J."/>
            <person name="Park H.-J."/>
            <person name="Ramirez L."/>
            <person name="Alfaro M."/>
            <person name="Sun H."/>
            <person name="Tritt A."/>
            <person name="Yoshinaga Y."/>
            <person name="Zwiers L.-H."/>
            <person name="Turgeon B."/>
            <person name="Goodwin S."/>
            <person name="Spatafora J."/>
            <person name="Crous P."/>
            <person name="Grigoriev I."/>
        </authorList>
    </citation>
    <scope>NUCLEOTIDE SEQUENCE</scope>
    <source>
        <strain evidence="6">CBS 122681</strain>
    </source>
</reference>
<dbReference type="GO" id="GO:0006357">
    <property type="term" value="P:regulation of transcription by RNA polymerase II"/>
    <property type="evidence" value="ECO:0007669"/>
    <property type="project" value="TreeGrafter"/>
</dbReference>
<evidence type="ECO:0000256" key="1">
    <source>
        <dbReference type="ARBA" id="ARBA00004123"/>
    </source>
</evidence>
<dbReference type="PANTHER" id="PTHR21277">
    <property type="entry name" value="TRANSCRIPTIONAL ADAPTER 1"/>
    <property type="match status" value="1"/>
</dbReference>
<dbReference type="AlphaFoldDB" id="A0A6A6SZ41"/>
<dbReference type="PANTHER" id="PTHR21277:SF5">
    <property type="entry name" value="TRANSCRIPTIONAL ADAPTER 1"/>
    <property type="match status" value="1"/>
</dbReference>
<evidence type="ECO:0000313" key="7">
    <source>
        <dbReference type="Proteomes" id="UP000799324"/>
    </source>
</evidence>
<sequence length="447" mass="49372">MATIRPNDIAMSTTPTLATKTLPSPSPALKPERKITTPRIDIEPLYTAVKSAISDADWTIYRSSISQFLLGNLNQEELSSKLDRILSTPALEHAHNQYFLGILANIFRDAPEPGTASWADDKVVGKSGGAGGKTGHSQGDETEKRLKNEVMQLPRRERKRLKTLQENPYDAFANCMAEYHDMRRIRQPDTGPASAGGFQKTNWDIEIRKRYTAPLFTETHEFPDAQSIGQRMQPICYENGLPSGHASDCPAFINIATETYIKEALMNFFQRVSSNGPGYVKTAEYRRKLDREEEKVAKGELGKTAGGLLPVEFEEMRKRKPLCMEDLRLALELGDSYLGQVPIIAGSINMDRHLDAYGIEEIYPEANPMTYNSKTGFGMERTASGHMVNGVNGVHGAGKEVNGSNGWVVELNDLPAEGYGEVWQGAEVEDMAGLDDTLDNILGGLVT</sequence>
<keyword evidence="3" id="KW-0804">Transcription</keyword>
<dbReference type="Pfam" id="PF12767">
    <property type="entry name" value="SAGA-Tad1"/>
    <property type="match status" value="1"/>
</dbReference>
<gene>
    <name evidence="6" type="ORF">K491DRAFT_781185</name>
</gene>
<dbReference type="InterPro" id="IPR024738">
    <property type="entry name" value="Hfi1/Tada1"/>
</dbReference>
<evidence type="ECO:0000256" key="4">
    <source>
        <dbReference type="ARBA" id="ARBA00023242"/>
    </source>
</evidence>
<organism evidence="6 7">
    <name type="scientific">Lophiostoma macrostomum CBS 122681</name>
    <dbReference type="NCBI Taxonomy" id="1314788"/>
    <lineage>
        <taxon>Eukaryota</taxon>
        <taxon>Fungi</taxon>
        <taxon>Dikarya</taxon>
        <taxon>Ascomycota</taxon>
        <taxon>Pezizomycotina</taxon>
        <taxon>Dothideomycetes</taxon>
        <taxon>Pleosporomycetidae</taxon>
        <taxon>Pleosporales</taxon>
        <taxon>Lophiostomataceae</taxon>
        <taxon>Lophiostoma</taxon>
    </lineage>
</organism>
<keyword evidence="4" id="KW-0539">Nucleus</keyword>
<dbReference type="Proteomes" id="UP000799324">
    <property type="component" value="Unassembled WGS sequence"/>
</dbReference>
<evidence type="ECO:0000256" key="5">
    <source>
        <dbReference type="SAM" id="MobiDB-lite"/>
    </source>
</evidence>
<dbReference type="EMBL" id="MU004405">
    <property type="protein sequence ID" value="KAF2652307.1"/>
    <property type="molecule type" value="Genomic_DNA"/>
</dbReference>
<comment type="subcellular location">
    <subcellularLocation>
        <location evidence="1">Nucleus</location>
    </subcellularLocation>
</comment>
<dbReference type="GO" id="GO:0005634">
    <property type="term" value="C:nucleus"/>
    <property type="evidence" value="ECO:0007669"/>
    <property type="project" value="UniProtKB-SubCell"/>
</dbReference>
<feature type="region of interest" description="Disordered" evidence="5">
    <location>
        <begin position="117"/>
        <end position="147"/>
    </location>
</feature>
<evidence type="ECO:0008006" key="8">
    <source>
        <dbReference type="Google" id="ProtNLM"/>
    </source>
</evidence>
<dbReference type="OrthoDB" id="10264870at2759"/>